<dbReference type="PANTHER" id="PTHR39153:SF1">
    <property type="entry name" value="AGR244WP"/>
    <property type="match status" value="1"/>
</dbReference>
<name>A0A093VD69_TALMA</name>
<dbReference type="AlphaFoldDB" id="A0A093VD69"/>
<gene>
    <name evidence="1" type="ORF">GQ26_0082860</name>
</gene>
<proteinExistence type="predicted"/>
<evidence type="ECO:0000313" key="1">
    <source>
        <dbReference type="EMBL" id="KFX50135.1"/>
    </source>
</evidence>
<dbReference type="InterPro" id="IPR038882">
    <property type="entry name" value="Rcf3"/>
</dbReference>
<reference evidence="1" key="1">
    <citation type="journal article" date="2014" name="PLoS Genet.">
        <title>Signature Gene Expression Reveals Novel Clues to the Molecular Mechanisms of Dimorphic Transition in Penicillium marneffei.</title>
        <authorList>
            <person name="Yang E."/>
            <person name="Wang G."/>
            <person name="Cai J."/>
            <person name="Woo P.C."/>
            <person name="Lau S.K."/>
            <person name="Yuen K.-Y."/>
            <person name="Chow W.-N."/>
            <person name="Lin X."/>
        </authorList>
    </citation>
    <scope>NUCLEOTIDE SEQUENCE [LARGE SCALE GENOMIC DNA]</scope>
    <source>
        <strain evidence="1">PM1</strain>
    </source>
</reference>
<protein>
    <submittedName>
        <fullName evidence="1">Neurosecretory protein VGF</fullName>
    </submittedName>
</protein>
<dbReference type="eggNOG" id="ENOG502SG61">
    <property type="taxonomic scope" value="Eukaryota"/>
</dbReference>
<accession>A0A093VD69</accession>
<dbReference type="EMBL" id="JPOX01000008">
    <property type="protein sequence ID" value="KFX50135.1"/>
    <property type="molecule type" value="Genomic_DNA"/>
</dbReference>
<comment type="caution">
    <text evidence="1">The sequence shown here is derived from an EMBL/GenBank/DDBJ whole genome shotgun (WGS) entry which is preliminary data.</text>
</comment>
<dbReference type="HOGENOM" id="CLU_123414_0_0_1"/>
<dbReference type="PANTHER" id="PTHR39153">
    <property type="entry name" value="AGR244WP"/>
    <property type="match status" value="1"/>
</dbReference>
<organism evidence="1">
    <name type="scientific">Talaromyces marneffei PM1</name>
    <dbReference type="NCBI Taxonomy" id="1077442"/>
    <lineage>
        <taxon>Eukaryota</taxon>
        <taxon>Fungi</taxon>
        <taxon>Dikarya</taxon>
        <taxon>Ascomycota</taxon>
        <taxon>Pezizomycotina</taxon>
        <taxon>Eurotiomycetes</taxon>
        <taxon>Eurotiomycetidae</taxon>
        <taxon>Eurotiales</taxon>
        <taxon>Trichocomaceae</taxon>
        <taxon>Talaromyces</taxon>
        <taxon>Talaromyces sect. Talaromyces</taxon>
    </lineage>
</organism>
<sequence>MPPPSSQRAQVEPPEQVTTEAVKGFAVGALRFGSVSILAHMILIMPHPFKFDNAAAPAAPTTAGASPSSSSRFSPSGIRNTLFYKPLSSLSESIGPLSRIYRGLTPQFKIFLQIAVMTLGGTIWAERRVNEYLQALRRLRRAERKAAVEQ</sequence>